<dbReference type="SUPFAM" id="SSF53335">
    <property type="entry name" value="S-adenosyl-L-methionine-dependent methyltransferases"/>
    <property type="match status" value="1"/>
</dbReference>
<sequence>MQSYQVDASSGSRLIGGDMLEWSDLDHTPGLSSAGYLVARLVHQTHATRVLLAGPRAAALVDSVPASVETDLLVRGLPDARRLATMGGSLGHLQIYCGGLDRYHPEVPYDLIIALDGPETLLTPDSVGLSHAEVAARIGGWVAPKGTVAMLFNNELGLDSMLRLELRSMYDADDQWHHGAPGFDARRPYVRELPEALAGAGLSIDVKYSVFPSRENLSLLISDAAAQDEHVAAGLHAAVARTEGSHFATNPALIDPYTLTRQVMDAGLTADLAPVWLLIAHPSAGSSSLETSLPAVISADHDALPEWTAVMTFDQADEKNPWTCSVHTPRGATTMSERRVTRDTSVLAMELSPGRLLEADLREACAGGNLAHVRVLVQRYAAWIRDDAAWKGHADQRFFAVPSNVIVRSDGSFTLFDASWSWSETLSADVAVLRGIRDFCRRMLQSGAEHPWKPDISPDDLAHTMSTMIDLSWSAQAIEAVGSREAELEVVVHGGNAMAESNALAANLESGASQLTATPGPSRGYRESLATSGRMSHELYQRGGQVQWLEATLRARDARVGELEHTLGQVRDSTSFKIGRGVTYPGRAAMGSARHAAISMLPPGFVPRARLAVRRLLNAQARR</sequence>
<accession>A0A563DYK7</accession>
<dbReference type="Proteomes" id="UP000320244">
    <property type="component" value="Unassembled WGS sequence"/>
</dbReference>
<proteinExistence type="predicted"/>
<dbReference type="EMBL" id="VCQV01000022">
    <property type="protein sequence ID" value="TWP35081.1"/>
    <property type="molecule type" value="Genomic_DNA"/>
</dbReference>
<reference evidence="1 2" key="2">
    <citation type="submission" date="2019-08" db="EMBL/GenBank/DDBJ databases">
        <title>Jejuicoccus antrihumi gen. nov., sp. nov., a new member of the family Dermacoccaceae isolated from a cave.</title>
        <authorList>
            <person name="Schumann P."/>
            <person name="Kim I.S."/>
        </authorList>
    </citation>
    <scope>NUCLEOTIDE SEQUENCE [LARGE SCALE GENOMIC DNA]</scope>
    <source>
        <strain evidence="1 2">C5-26</strain>
    </source>
</reference>
<organism evidence="1 2">
    <name type="scientific">Leekyejoonella antrihumi</name>
    <dbReference type="NCBI Taxonomy" id="1660198"/>
    <lineage>
        <taxon>Bacteria</taxon>
        <taxon>Bacillati</taxon>
        <taxon>Actinomycetota</taxon>
        <taxon>Actinomycetes</taxon>
        <taxon>Micrococcales</taxon>
        <taxon>Dermacoccaceae</taxon>
        <taxon>Leekyejoonella</taxon>
    </lineage>
</organism>
<dbReference type="AlphaFoldDB" id="A0A563DYK7"/>
<evidence type="ECO:0000313" key="1">
    <source>
        <dbReference type="EMBL" id="TWP35081.1"/>
    </source>
</evidence>
<keyword evidence="2" id="KW-1185">Reference proteome</keyword>
<dbReference type="RefSeq" id="WP_146317902.1">
    <property type="nucleotide sequence ID" value="NZ_VCQV01000022.1"/>
</dbReference>
<name>A0A563DYK7_9MICO</name>
<evidence type="ECO:0008006" key="3">
    <source>
        <dbReference type="Google" id="ProtNLM"/>
    </source>
</evidence>
<evidence type="ECO:0000313" key="2">
    <source>
        <dbReference type="Proteomes" id="UP000320244"/>
    </source>
</evidence>
<dbReference type="OrthoDB" id="3755682at2"/>
<gene>
    <name evidence="1" type="ORF">FGL98_15100</name>
</gene>
<comment type="caution">
    <text evidence="1">The sequence shown here is derived from an EMBL/GenBank/DDBJ whole genome shotgun (WGS) entry which is preliminary data.</text>
</comment>
<dbReference type="InterPro" id="IPR029063">
    <property type="entry name" value="SAM-dependent_MTases_sf"/>
</dbReference>
<protein>
    <recommendedName>
        <fullName evidence="3">Class I SAM-dependent methyltransferase</fullName>
    </recommendedName>
</protein>
<reference evidence="1 2" key="1">
    <citation type="submission" date="2019-05" db="EMBL/GenBank/DDBJ databases">
        <authorList>
            <person name="Lee S.D."/>
        </authorList>
    </citation>
    <scope>NUCLEOTIDE SEQUENCE [LARGE SCALE GENOMIC DNA]</scope>
    <source>
        <strain evidence="1 2">C5-26</strain>
    </source>
</reference>